<accession>A0A0F7RU24</accession>
<reference evidence="2" key="1">
    <citation type="submission" date="2014-06" db="EMBL/GenBank/DDBJ databases">
        <authorList>
            <person name="Berkman P.J."/>
        </authorList>
    </citation>
    <scope>NUCLEOTIDE SEQUENCE [LARGE SCALE GENOMIC DNA]</scope>
</reference>
<dbReference type="Proteomes" id="UP000242770">
    <property type="component" value="Unassembled WGS sequence"/>
</dbReference>
<keyword evidence="2" id="KW-1185">Reference proteome</keyword>
<organism evidence="1 2">
    <name type="scientific">Sporisorium scitamineum</name>
    <dbReference type="NCBI Taxonomy" id="49012"/>
    <lineage>
        <taxon>Eukaryota</taxon>
        <taxon>Fungi</taxon>
        <taxon>Dikarya</taxon>
        <taxon>Basidiomycota</taxon>
        <taxon>Ustilaginomycotina</taxon>
        <taxon>Ustilaginomycetes</taxon>
        <taxon>Ustilaginales</taxon>
        <taxon>Ustilaginaceae</taxon>
        <taxon>Sporisorium</taxon>
    </lineage>
</organism>
<gene>
    <name evidence="1" type="primary">SSCI40920.1</name>
</gene>
<name>A0A0F7RU24_9BASI</name>
<dbReference type="AlphaFoldDB" id="A0A0F7RU24"/>
<protein>
    <submittedName>
        <fullName evidence="1">Uncharacterized protein</fullName>
    </submittedName>
</protein>
<evidence type="ECO:0000313" key="1">
    <source>
        <dbReference type="EMBL" id="CDS00336.1"/>
    </source>
</evidence>
<evidence type="ECO:0000313" key="2">
    <source>
        <dbReference type="Proteomes" id="UP000242770"/>
    </source>
</evidence>
<dbReference type="EMBL" id="CCFA01002425">
    <property type="protein sequence ID" value="CDS00336.1"/>
    <property type="molecule type" value="Genomic_DNA"/>
</dbReference>
<sequence>MKVDVCSVLWQVQSTVTEVEQESWSGITSVDMSVAIEVDASLVDDLAETGVKRMGRRRTANNVVVLDGYGHQWLHKLCDIVMDPRHQVKKTPMW</sequence>
<proteinExistence type="predicted"/>